<dbReference type="InterPro" id="IPR050924">
    <property type="entry name" value="Peroxiredoxin_BCP/PrxQ"/>
</dbReference>
<comment type="subunit">
    <text evidence="2">Monomer.</text>
</comment>
<dbReference type="SUPFAM" id="SSF52833">
    <property type="entry name" value="Thioredoxin-like"/>
    <property type="match status" value="1"/>
</dbReference>
<dbReference type="GO" id="GO:0005737">
    <property type="term" value="C:cytoplasm"/>
    <property type="evidence" value="ECO:0007669"/>
    <property type="project" value="TreeGrafter"/>
</dbReference>
<feature type="active site" description="Cysteine sulfenic acid (-SOH) intermediate; for peroxidase activity" evidence="13">
    <location>
        <position position="46"/>
    </location>
</feature>
<keyword evidence="4" id="KW-0575">Peroxidase</keyword>
<dbReference type="InterPro" id="IPR000866">
    <property type="entry name" value="AhpC/TSA"/>
</dbReference>
<evidence type="ECO:0000259" key="14">
    <source>
        <dbReference type="PROSITE" id="PS51352"/>
    </source>
</evidence>
<comment type="function">
    <text evidence="1">Thiol-specific peroxidase that catalyzes the reduction of hydrogen peroxide and organic hydroperoxides to water and alcohols, respectively. Plays a role in cell protection against oxidative stress by detoxifying peroxides and as sensor of hydrogen peroxide-mediated signaling events.</text>
</comment>
<proteinExistence type="inferred from homology"/>
<evidence type="ECO:0000256" key="5">
    <source>
        <dbReference type="ARBA" id="ARBA00022862"/>
    </source>
</evidence>
<keyword evidence="16" id="KW-1185">Reference proteome</keyword>
<evidence type="ECO:0000256" key="11">
    <source>
        <dbReference type="ARBA" id="ARBA00042639"/>
    </source>
</evidence>
<feature type="domain" description="Thioredoxin" evidence="14">
    <location>
        <begin position="4"/>
        <end position="154"/>
    </location>
</feature>
<name>A0AA37SLY6_9BACT</name>
<evidence type="ECO:0000256" key="2">
    <source>
        <dbReference type="ARBA" id="ARBA00011245"/>
    </source>
</evidence>
<reference evidence="15" key="1">
    <citation type="journal article" date="2014" name="Int. J. Syst. Evol. Microbiol.">
        <title>Complete genome sequence of Corynebacterium casei LMG S-19264T (=DSM 44701T), isolated from a smear-ripened cheese.</title>
        <authorList>
            <consortium name="US DOE Joint Genome Institute (JGI-PGF)"/>
            <person name="Walter F."/>
            <person name="Albersmeier A."/>
            <person name="Kalinowski J."/>
            <person name="Ruckert C."/>
        </authorList>
    </citation>
    <scope>NUCLEOTIDE SEQUENCE</scope>
    <source>
        <strain evidence="15">NBRC 108769</strain>
    </source>
</reference>
<dbReference type="AlphaFoldDB" id="A0AA37SLY6"/>
<dbReference type="Gene3D" id="3.40.30.10">
    <property type="entry name" value="Glutaredoxin"/>
    <property type="match status" value="1"/>
</dbReference>
<keyword evidence="6" id="KW-0560">Oxidoreductase</keyword>
<dbReference type="InterPro" id="IPR013766">
    <property type="entry name" value="Thioredoxin_domain"/>
</dbReference>
<protein>
    <recommendedName>
        <fullName evidence="3">thioredoxin-dependent peroxiredoxin</fullName>
        <ecNumber evidence="3">1.11.1.24</ecNumber>
    </recommendedName>
    <alternativeName>
        <fullName evidence="9">Thioredoxin peroxidase</fullName>
    </alternativeName>
    <alternativeName>
        <fullName evidence="11">Thioredoxin-dependent peroxiredoxin Bcp</fullName>
    </alternativeName>
</protein>
<organism evidence="15 16">
    <name type="scientific">Portibacter lacus</name>
    <dbReference type="NCBI Taxonomy" id="1099794"/>
    <lineage>
        <taxon>Bacteria</taxon>
        <taxon>Pseudomonadati</taxon>
        <taxon>Bacteroidota</taxon>
        <taxon>Saprospiria</taxon>
        <taxon>Saprospirales</taxon>
        <taxon>Haliscomenobacteraceae</taxon>
        <taxon>Portibacter</taxon>
    </lineage>
</organism>
<keyword evidence="7" id="KW-1015">Disulfide bond</keyword>
<dbReference type="RefSeq" id="WP_235290943.1">
    <property type="nucleotide sequence ID" value="NZ_BSOH01000007.1"/>
</dbReference>
<dbReference type="EC" id="1.11.1.24" evidence="3"/>
<sequence length="155" mass="17798">MTHLKEGEKAPAFVGINEKGENISLSDFEGKKLILFFYPKDDTPGCTKEACNLRDNYSKLQKLGFEVLGVSPDNAKKHQKFIDKYEFQYSLIADSEREIIDTYGVWGPKKFMGREYDGLHRTTFVIDESGKIEKIIEKVKTKDHAEQILNEMSLI</sequence>
<comment type="catalytic activity">
    <reaction evidence="12">
        <text>a hydroperoxide + [thioredoxin]-dithiol = an alcohol + [thioredoxin]-disulfide + H2O</text>
        <dbReference type="Rhea" id="RHEA:62620"/>
        <dbReference type="Rhea" id="RHEA-COMP:10698"/>
        <dbReference type="Rhea" id="RHEA-COMP:10700"/>
        <dbReference type="ChEBI" id="CHEBI:15377"/>
        <dbReference type="ChEBI" id="CHEBI:29950"/>
        <dbReference type="ChEBI" id="CHEBI:30879"/>
        <dbReference type="ChEBI" id="CHEBI:35924"/>
        <dbReference type="ChEBI" id="CHEBI:50058"/>
        <dbReference type="EC" id="1.11.1.24"/>
    </reaction>
</comment>
<evidence type="ECO:0000256" key="12">
    <source>
        <dbReference type="ARBA" id="ARBA00049091"/>
    </source>
</evidence>
<evidence type="ECO:0000313" key="15">
    <source>
        <dbReference type="EMBL" id="GLR16876.1"/>
    </source>
</evidence>
<keyword evidence="5" id="KW-0049">Antioxidant</keyword>
<evidence type="ECO:0000256" key="8">
    <source>
        <dbReference type="ARBA" id="ARBA00023284"/>
    </source>
</evidence>
<evidence type="ECO:0000256" key="13">
    <source>
        <dbReference type="PIRSR" id="PIRSR000239-1"/>
    </source>
</evidence>
<accession>A0AA37SLY6</accession>
<dbReference type="GO" id="GO:0008379">
    <property type="term" value="F:thioredoxin peroxidase activity"/>
    <property type="evidence" value="ECO:0007669"/>
    <property type="project" value="TreeGrafter"/>
</dbReference>
<dbReference type="PROSITE" id="PS51352">
    <property type="entry name" value="THIOREDOXIN_2"/>
    <property type="match status" value="1"/>
</dbReference>
<comment type="caution">
    <text evidence="15">The sequence shown here is derived from an EMBL/GenBank/DDBJ whole genome shotgun (WGS) entry which is preliminary data.</text>
</comment>
<dbReference type="Pfam" id="PF00578">
    <property type="entry name" value="AhpC-TSA"/>
    <property type="match status" value="1"/>
</dbReference>
<dbReference type="FunFam" id="3.40.30.10:FF:000007">
    <property type="entry name" value="Thioredoxin-dependent thiol peroxidase"/>
    <property type="match status" value="1"/>
</dbReference>
<evidence type="ECO:0000256" key="3">
    <source>
        <dbReference type="ARBA" id="ARBA00013017"/>
    </source>
</evidence>
<evidence type="ECO:0000256" key="7">
    <source>
        <dbReference type="ARBA" id="ARBA00023157"/>
    </source>
</evidence>
<keyword evidence="8" id="KW-0676">Redox-active center</keyword>
<evidence type="ECO:0000313" key="16">
    <source>
        <dbReference type="Proteomes" id="UP001156666"/>
    </source>
</evidence>
<dbReference type="InterPro" id="IPR036249">
    <property type="entry name" value="Thioredoxin-like_sf"/>
</dbReference>
<dbReference type="PANTHER" id="PTHR42801">
    <property type="entry name" value="THIOREDOXIN-DEPENDENT PEROXIDE REDUCTASE"/>
    <property type="match status" value="1"/>
</dbReference>
<dbReference type="InterPro" id="IPR024706">
    <property type="entry name" value="Peroxiredoxin_AhpC-typ"/>
</dbReference>
<evidence type="ECO:0000256" key="9">
    <source>
        <dbReference type="ARBA" id="ARBA00032824"/>
    </source>
</evidence>
<evidence type="ECO:0000256" key="1">
    <source>
        <dbReference type="ARBA" id="ARBA00003330"/>
    </source>
</evidence>
<dbReference type="PIRSF" id="PIRSF000239">
    <property type="entry name" value="AHPC"/>
    <property type="match status" value="1"/>
</dbReference>
<gene>
    <name evidence="15" type="ORF">GCM10007940_14910</name>
</gene>
<evidence type="ECO:0000256" key="6">
    <source>
        <dbReference type="ARBA" id="ARBA00023002"/>
    </source>
</evidence>
<dbReference type="Proteomes" id="UP001156666">
    <property type="component" value="Unassembled WGS sequence"/>
</dbReference>
<reference evidence="15" key="2">
    <citation type="submission" date="2023-01" db="EMBL/GenBank/DDBJ databases">
        <title>Draft genome sequence of Portibacter lacus strain NBRC 108769.</title>
        <authorList>
            <person name="Sun Q."/>
            <person name="Mori K."/>
        </authorList>
    </citation>
    <scope>NUCLEOTIDE SEQUENCE</scope>
    <source>
        <strain evidence="15">NBRC 108769</strain>
    </source>
</reference>
<dbReference type="CDD" id="cd03017">
    <property type="entry name" value="PRX_BCP"/>
    <property type="match status" value="1"/>
</dbReference>
<evidence type="ECO:0000256" key="10">
    <source>
        <dbReference type="ARBA" id="ARBA00038489"/>
    </source>
</evidence>
<dbReference type="GO" id="GO:0034599">
    <property type="term" value="P:cellular response to oxidative stress"/>
    <property type="evidence" value="ECO:0007669"/>
    <property type="project" value="TreeGrafter"/>
</dbReference>
<dbReference type="PANTHER" id="PTHR42801:SF4">
    <property type="entry name" value="AHPC_TSA FAMILY PROTEIN"/>
    <property type="match status" value="1"/>
</dbReference>
<evidence type="ECO:0000256" key="4">
    <source>
        <dbReference type="ARBA" id="ARBA00022559"/>
    </source>
</evidence>
<comment type="similarity">
    <text evidence="10">Belongs to the peroxiredoxin family. BCP/PrxQ subfamily.</text>
</comment>
<dbReference type="GO" id="GO:0045454">
    <property type="term" value="P:cell redox homeostasis"/>
    <property type="evidence" value="ECO:0007669"/>
    <property type="project" value="TreeGrafter"/>
</dbReference>
<dbReference type="NCBIfam" id="NF006960">
    <property type="entry name" value="PRK09437.1"/>
    <property type="match status" value="1"/>
</dbReference>
<dbReference type="EMBL" id="BSOH01000007">
    <property type="protein sequence ID" value="GLR16876.1"/>
    <property type="molecule type" value="Genomic_DNA"/>
</dbReference>